<dbReference type="InterPro" id="IPR000914">
    <property type="entry name" value="SBP_5_dom"/>
</dbReference>
<dbReference type="SUPFAM" id="SSF53850">
    <property type="entry name" value="Periplasmic binding protein-like II"/>
    <property type="match status" value="1"/>
</dbReference>
<dbReference type="Pfam" id="PF00496">
    <property type="entry name" value="SBP_bac_5"/>
    <property type="match status" value="1"/>
</dbReference>
<dbReference type="AlphaFoldDB" id="A0AAE5CBC0"/>
<evidence type="ECO:0000313" key="3">
    <source>
        <dbReference type="Proteomes" id="UP000702544"/>
    </source>
</evidence>
<dbReference type="Proteomes" id="UP000702544">
    <property type="component" value="Unassembled WGS sequence"/>
</dbReference>
<dbReference type="PROSITE" id="PS51257">
    <property type="entry name" value="PROKAR_LIPOPROTEIN"/>
    <property type="match status" value="1"/>
</dbReference>
<evidence type="ECO:0000313" key="2">
    <source>
        <dbReference type="EMBL" id="NIR74235.1"/>
    </source>
</evidence>
<dbReference type="InterPro" id="IPR039424">
    <property type="entry name" value="SBP_5"/>
</dbReference>
<name>A0AAE5CBC0_9BACT</name>
<reference evidence="2 3" key="1">
    <citation type="submission" date="2020-01" db="EMBL/GenBank/DDBJ databases">
        <title>Genomes assembled from Gulf of Kutch pelagic sediment metagenomes.</title>
        <authorList>
            <person name="Chandrashekar M."/>
            <person name="Mahajan M.S."/>
            <person name="Dave K.J."/>
            <person name="Vatsa P."/>
            <person name="Nathani N.M."/>
        </authorList>
    </citation>
    <scope>NUCLEOTIDE SEQUENCE [LARGE SCALE GENOMIC DNA]</scope>
    <source>
        <strain evidence="2">KS3-K002</strain>
    </source>
</reference>
<sequence>MPDRGKRRAAAIAALLGLAAGCGRPPETGPEPITPPPVTADECVLFPDAVPFDSAIDVALLEPVSPASAPRPGNDAERLVFRQTYETLIQLDCRGAVRPGLAESWSAERDGRAWRFVLRDDATFWDGRSLTAGQVVAGWSMGVGVTSFDSLASDGERTLLVYMDTAYESVPTLFADPQNAVASADGAGTWPLGTGPYRIEPPTPAVDFSHLVVHAFPVADAPRPPVTFRLATPTDARDLLDGGADVMVTGDPDILDYVDRRPELTSMPLPWSRTYVLLAPTRVRRLRSGDSAGAAAIGPPGLSDGIRSSLARDAVRGDARGHQGPAWWEIGGRCADERARLRALPPAIATAAYRLGGPWRVVHPQGDEAARGLAERILALATGPEPEPLAAAVPRADELDGPLVVAALEPDEFDEALESGSEFLYVVALPHRTLDPCRHLALLSERVPWLAVGWLDPAATMVPLVDTRSHVIARDGTVSLRVDWDGVVRVAAEVESGGGR</sequence>
<evidence type="ECO:0000259" key="1">
    <source>
        <dbReference type="Pfam" id="PF00496"/>
    </source>
</evidence>
<comment type="caution">
    <text evidence="2">The sequence shown here is derived from an EMBL/GenBank/DDBJ whole genome shotgun (WGS) entry which is preliminary data.</text>
</comment>
<dbReference type="PANTHER" id="PTHR30290">
    <property type="entry name" value="PERIPLASMIC BINDING COMPONENT OF ABC TRANSPORTER"/>
    <property type="match status" value="1"/>
</dbReference>
<dbReference type="GO" id="GO:1904680">
    <property type="term" value="F:peptide transmembrane transporter activity"/>
    <property type="evidence" value="ECO:0007669"/>
    <property type="project" value="TreeGrafter"/>
</dbReference>
<accession>A0AAE5CBC0</accession>
<dbReference type="GO" id="GO:0015833">
    <property type="term" value="P:peptide transport"/>
    <property type="evidence" value="ECO:0007669"/>
    <property type="project" value="TreeGrafter"/>
</dbReference>
<dbReference type="EMBL" id="JAACAK010000028">
    <property type="protein sequence ID" value="NIR74235.1"/>
    <property type="molecule type" value="Genomic_DNA"/>
</dbReference>
<proteinExistence type="predicted"/>
<feature type="domain" description="Solute-binding protein family 5" evidence="1">
    <location>
        <begin position="97"/>
        <end position="204"/>
    </location>
</feature>
<dbReference type="Gene3D" id="3.40.190.10">
    <property type="entry name" value="Periplasmic binding protein-like II"/>
    <property type="match status" value="1"/>
</dbReference>
<protein>
    <recommendedName>
        <fullName evidence="1">Solute-binding protein family 5 domain-containing protein</fullName>
    </recommendedName>
</protein>
<organism evidence="2 3">
    <name type="scientific">Candidatus Kutchimonas denitrificans</name>
    <dbReference type="NCBI Taxonomy" id="3056748"/>
    <lineage>
        <taxon>Bacteria</taxon>
        <taxon>Pseudomonadati</taxon>
        <taxon>Gemmatimonadota</taxon>
        <taxon>Gemmatimonadia</taxon>
        <taxon>Candidatus Palauibacterales</taxon>
        <taxon>Candidatus Palauibacteraceae</taxon>
        <taxon>Candidatus Kutchimonas</taxon>
    </lineage>
</organism>
<gene>
    <name evidence="2" type="ORF">GWO12_03850</name>
</gene>